<organism evidence="1 2">
    <name type="scientific">Ooceraea biroi</name>
    <name type="common">Clonal raider ant</name>
    <name type="synonym">Cerapachys biroi</name>
    <dbReference type="NCBI Taxonomy" id="2015173"/>
    <lineage>
        <taxon>Eukaryota</taxon>
        <taxon>Metazoa</taxon>
        <taxon>Ecdysozoa</taxon>
        <taxon>Arthropoda</taxon>
        <taxon>Hexapoda</taxon>
        <taxon>Insecta</taxon>
        <taxon>Pterygota</taxon>
        <taxon>Neoptera</taxon>
        <taxon>Endopterygota</taxon>
        <taxon>Hymenoptera</taxon>
        <taxon>Apocrita</taxon>
        <taxon>Aculeata</taxon>
        <taxon>Formicoidea</taxon>
        <taxon>Formicidae</taxon>
        <taxon>Dorylinae</taxon>
        <taxon>Ooceraea</taxon>
    </lineage>
</organism>
<dbReference type="Pfam" id="PF14223">
    <property type="entry name" value="Retrotran_gag_2"/>
    <property type="match status" value="1"/>
</dbReference>
<dbReference type="AlphaFoldDB" id="A0A3L8DSI9"/>
<sequence>MASNLDYKVPVDKLEEPGDWAKWKWHMNMVFRAYGLKTIIDGSKECPAATEDTTEQQRKQLFEWKKEDAKAASIIASALNKSTAELVLTYTNAKEI</sequence>
<accession>A0A3L8DSI9</accession>
<name>A0A3L8DSI9_OOCBI</name>
<evidence type="ECO:0000313" key="1">
    <source>
        <dbReference type="EMBL" id="RLU22728.1"/>
    </source>
</evidence>
<protein>
    <submittedName>
        <fullName evidence="1">Uncharacterized protein</fullName>
    </submittedName>
</protein>
<reference evidence="1 2" key="1">
    <citation type="journal article" date="2018" name="Genome Res.">
        <title>The genomic architecture and molecular evolution of ant odorant receptors.</title>
        <authorList>
            <person name="McKenzie S.K."/>
            <person name="Kronauer D.J.C."/>
        </authorList>
    </citation>
    <scope>NUCLEOTIDE SEQUENCE [LARGE SCALE GENOMIC DNA]</scope>
    <source>
        <strain evidence="1">Clonal line C1</strain>
    </source>
</reference>
<comment type="caution">
    <text evidence="1">The sequence shown here is derived from an EMBL/GenBank/DDBJ whole genome shotgun (WGS) entry which is preliminary data.</text>
</comment>
<dbReference type="Proteomes" id="UP000279307">
    <property type="component" value="Chromosome 5"/>
</dbReference>
<dbReference type="EMBL" id="QOIP01000005">
    <property type="protein sequence ID" value="RLU22728.1"/>
    <property type="molecule type" value="Genomic_DNA"/>
</dbReference>
<evidence type="ECO:0000313" key="2">
    <source>
        <dbReference type="Proteomes" id="UP000279307"/>
    </source>
</evidence>
<gene>
    <name evidence="1" type="ORF">DMN91_005006</name>
</gene>
<proteinExistence type="predicted"/>